<evidence type="ECO:0000256" key="1">
    <source>
        <dbReference type="SAM" id="MobiDB-lite"/>
    </source>
</evidence>
<name>A0A2N5SD59_9BASI</name>
<sequence length="207" mass="22530">MAGQAIKHLLTRSHLQVNNLATINQKLGTLTPFGRVSVRIVISEANPENGMTATRQQTGYDGDGANLILQPNHGLDFLSHTDANHDDMLGPMEFDATFANLDVPHQVLPSLSTPPLLPGQEHLYGSSRSRRFSNQQQPTEENAAHHQPERLGIDPHCTYAGFDSAHLISAVKPESGNTSARKQKLLDGDAANLIPHPNFGAQLKRPT</sequence>
<protein>
    <submittedName>
        <fullName evidence="2">Uncharacterized protein</fullName>
    </submittedName>
</protein>
<dbReference type="Proteomes" id="UP000235392">
    <property type="component" value="Unassembled WGS sequence"/>
</dbReference>
<feature type="region of interest" description="Disordered" evidence="1">
    <location>
        <begin position="187"/>
        <end position="207"/>
    </location>
</feature>
<accession>A0A2N5SD59</accession>
<evidence type="ECO:0000313" key="3">
    <source>
        <dbReference type="Proteomes" id="UP000235392"/>
    </source>
</evidence>
<comment type="caution">
    <text evidence="2">The sequence shown here is derived from an EMBL/GenBank/DDBJ whole genome shotgun (WGS) entry which is preliminary data.</text>
</comment>
<proteinExistence type="predicted"/>
<dbReference type="AlphaFoldDB" id="A0A2N5SD59"/>
<feature type="region of interest" description="Disordered" evidence="1">
    <location>
        <begin position="127"/>
        <end position="152"/>
    </location>
</feature>
<feature type="compositionally biased region" description="Basic and acidic residues" evidence="1">
    <location>
        <begin position="142"/>
        <end position="152"/>
    </location>
</feature>
<dbReference type="EMBL" id="PGCI01000936">
    <property type="protein sequence ID" value="PLW11105.1"/>
    <property type="molecule type" value="Genomic_DNA"/>
</dbReference>
<reference evidence="2 3" key="1">
    <citation type="submission" date="2017-11" db="EMBL/GenBank/DDBJ databases">
        <title>De novo assembly and phasing of dikaryotic genomes from two isolates of Puccinia coronata f. sp. avenae, the causal agent of oat crown rust.</title>
        <authorList>
            <person name="Miller M.E."/>
            <person name="Zhang Y."/>
            <person name="Omidvar V."/>
            <person name="Sperschneider J."/>
            <person name="Schwessinger B."/>
            <person name="Raley C."/>
            <person name="Palmer J.M."/>
            <person name="Garnica D."/>
            <person name="Upadhyaya N."/>
            <person name="Rathjen J."/>
            <person name="Taylor J.M."/>
            <person name="Park R.F."/>
            <person name="Dodds P.N."/>
            <person name="Hirsch C.D."/>
            <person name="Kianian S.F."/>
            <person name="Figueroa M."/>
        </authorList>
    </citation>
    <scope>NUCLEOTIDE SEQUENCE [LARGE SCALE GENOMIC DNA]</scope>
    <source>
        <strain evidence="2">12SD80</strain>
    </source>
</reference>
<evidence type="ECO:0000313" key="2">
    <source>
        <dbReference type="EMBL" id="PLW11105.1"/>
    </source>
</evidence>
<organism evidence="2 3">
    <name type="scientific">Puccinia coronata f. sp. avenae</name>
    <dbReference type="NCBI Taxonomy" id="200324"/>
    <lineage>
        <taxon>Eukaryota</taxon>
        <taxon>Fungi</taxon>
        <taxon>Dikarya</taxon>
        <taxon>Basidiomycota</taxon>
        <taxon>Pucciniomycotina</taxon>
        <taxon>Pucciniomycetes</taxon>
        <taxon>Pucciniales</taxon>
        <taxon>Pucciniaceae</taxon>
        <taxon>Puccinia</taxon>
    </lineage>
</organism>
<gene>
    <name evidence="2" type="ORF">PCASD_25054</name>
</gene>